<reference evidence="3 4" key="1">
    <citation type="submission" date="2016-11" db="EMBL/GenBank/DDBJ databases">
        <authorList>
            <person name="Jaros S."/>
            <person name="Januszkiewicz K."/>
            <person name="Wedrychowicz H."/>
        </authorList>
    </citation>
    <scope>NUCLEOTIDE SEQUENCE [LARGE SCALE GENOMIC DNA]</scope>
    <source>
        <strain evidence="3 4">DSM 18119</strain>
    </source>
</reference>
<keyword evidence="1" id="KW-1133">Transmembrane helix</keyword>
<dbReference type="InterPro" id="IPR000082">
    <property type="entry name" value="SEA_dom"/>
</dbReference>
<name>A0A1M4T5P9_9BACT</name>
<sequence>MKTMLIILVFIHGLLHLLGFTIAFNITKLSEVAISVSRFSGILWLVAGLLLINSVLFYINDKDWWWIIAGVALLLSQYLIILNWKEAKYGTLINVIILAIILVSVATAQFKDQYHKDVQEQLDKNANHNSNILTEQDFELLPNAIKKYLKYCGVIGKPKVNHFKVRFSGQLRKDTSAAWMPVTSSQYNFVDSTSRFFFMNAMMKGMPVAGYHRFSNGKAVMDIRLLSLFKVQYKAGKEMDEAETVTFFNDMCCLAPATLLDKRIKWLDSDSHKVKASFTSNGITITATLYFSDDGKMTNFESNDRFAIAADNSFKKAQWSTPIRGYKIINGINLPAIAETIWHFPKEDLCYGSFTITNVEYNPTYLDTK</sequence>
<evidence type="ECO:0000313" key="4">
    <source>
        <dbReference type="Proteomes" id="UP000184048"/>
    </source>
</evidence>
<dbReference type="InterPro" id="IPR046674">
    <property type="entry name" value="DUF6544"/>
</dbReference>
<dbReference type="Pfam" id="PF20181">
    <property type="entry name" value="DUF6544"/>
    <property type="match status" value="1"/>
</dbReference>
<dbReference type="EMBL" id="FQUU01000001">
    <property type="protein sequence ID" value="SHE39842.1"/>
    <property type="molecule type" value="Genomic_DNA"/>
</dbReference>
<dbReference type="OrthoDB" id="9786534at2"/>
<gene>
    <name evidence="3" type="ORF">SAMN02745131_00355</name>
</gene>
<feature type="transmembrane region" description="Helical" evidence="1">
    <location>
        <begin position="65"/>
        <end position="84"/>
    </location>
</feature>
<keyword evidence="1" id="KW-0472">Membrane</keyword>
<keyword evidence="1" id="KW-0812">Transmembrane</keyword>
<accession>A0A1M4T5P9</accession>
<dbReference type="STRING" id="1121884.SAMN02745131_00355"/>
<keyword evidence="4" id="KW-1185">Reference proteome</keyword>
<feature type="transmembrane region" description="Helical" evidence="1">
    <location>
        <begin position="6"/>
        <end position="27"/>
    </location>
</feature>
<protein>
    <recommendedName>
        <fullName evidence="2">SEA domain-containing protein</fullName>
    </recommendedName>
</protein>
<evidence type="ECO:0000259" key="2">
    <source>
        <dbReference type="PROSITE" id="PS50024"/>
    </source>
</evidence>
<dbReference type="AlphaFoldDB" id="A0A1M4T5P9"/>
<feature type="transmembrane region" description="Helical" evidence="1">
    <location>
        <begin position="91"/>
        <end position="110"/>
    </location>
</feature>
<feature type="transmembrane region" description="Helical" evidence="1">
    <location>
        <begin position="39"/>
        <end position="59"/>
    </location>
</feature>
<organism evidence="3 4">
    <name type="scientific">Flavisolibacter ginsengisoli DSM 18119</name>
    <dbReference type="NCBI Taxonomy" id="1121884"/>
    <lineage>
        <taxon>Bacteria</taxon>
        <taxon>Pseudomonadati</taxon>
        <taxon>Bacteroidota</taxon>
        <taxon>Chitinophagia</taxon>
        <taxon>Chitinophagales</taxon>
        <taxon>Chitinophagaceae</taxon>
        <taxon>Flavisolibacter</taxon>
    </lineage>
</organism>
<dbReference type="Proteomes" id="UP000184048">
    <property type="component" value="Unassembled WGS sequence"/>
</dbReference>
<feature type="domain" description="SEA" evidence="2">
    <location>
        <begin position="346"/>
        <end position="369"/>
    </location>
</feature>
<evidence type="ECO:0000313" key="3">
    <source>
        <dbReference type="EMBL" id="SHE39842.1"/>
    </source>
</evidence>
<dbReference type="RefSeq" id="WP_072833503.1">
    <property type="nucleotide sequence ID" value="NZ_FQUU01000001.1"/>
</dbReference>
<evidence type="ECO:0000256" key="1">
    <source>
        <dbReference type="SAM" id="Phobius"/>
    </source>
</evidence>
<proteinExistence type="predicted"/>
<dbReference type="PROSITE" id="PS50024">
    <property type="entry name" value="SEA"/>
    <property type="match status" value="1"/>
</dbReference>